<dbReference type="OrthoDB" id="3806873at2"/>
<dbReference type="EMBL" id="FOCW01000010">
    <property type="protein sequence ID" value="SEN90165.1"/>
    <property type="molecule type" value="Genomic_DNA"/>
</dbReference>
<dbReference type="AlphaFoldDB" id="A0A1H8KBF0"/>
<dbReference type="Gene3D" id="3.30.200.20">
    <property type="entry name" value="Phosphorylase Kinase, domain 1"/>
    <property type="match status" value="1"/>
</dbReference>
<name>A0A1H8KBF0_9BURK</name>
<proteinExistence type="predicted"/>
<dbReference type="SUPFAM" id="SSF56112">
    <property type="entry name" value="Protein kinase-like (PK-like)"/>
    <property type="match status" value="1"/>
</dbReference>
<accession>A0A1H8KBF0</accession>
<dbReference type="RefSeq" id="WP_091818066.1">
    <property type="nucleotide sequence ID" value="NZ_FOCW01000010.1"/>
</dbReference>
<dbReference type="InterPro" id="IPR011009">
    <property type="entry name" value="Kinase-like_dom_sf"/>
</dbReference>
<reference evidence="2 3" key="1">
    <citation type="submission" date="2016-10" db="EMBL/GenBank/DDBJ databases">
        <authorList>
            <person name="de Groot N.N."/>
        </authorList>
    </citation>
    <scope>NUCLEOTIDE SEQUENCE [LARGE SCALE GENOMIC DNA]</scope>
    <source>
        <strain evidence="2 3">DSM 15123</strain>
    </source>
</reference>
<gene>
    <name evidence="2" type="ORF">SAMN02745977_02296</name>
</gene>
<feature type="domain" description="Aminoglycoside phosphotransferase" evidence="1">
    <location>
        <begin position="43"/>
        <end position="271"/>
    </location>
</feature>
<dbReference type="Pfam" id="PF01636">
    <property type="entry name" value="APH"/>
    <property type="match status" value="1"/>
</dbReference>
<keyword evidence="3" id="KW-1185">Reference proteome</keyword>
<dbReference type="Gene3D" id="3.90.1200.10">
    <property type="match status" value="1"/>
</dbReference>
<dbReference type="InterPro" id="IPR002575">
    <property type="entry name" value="Aminoglycoside_PTrfase"/>
</dbReference>
<dbReference type="Proteomes" id="UP000199531">
    <property type="component" value="Unassembled WGS sequence"/>
</dbReference>
<dbReference type="PANTHER" id="PTHR47829:SF1">
    <property type="entry name" value="HAD FAMILY PHOSPHATASE"/>
    <property type="match status" value="1"/>
</dbReference>
<dbReference type="PANTHER" id="PTHR47829">
    <property type="entry name" value="HYDROLASE, PUTATIVE (AFU_ORTHOLOGUE AFUA_1G12880)-RELATED"/>
    <property type="match status" value="1"/>
</dbReference>
<sequence length="360" mass="40388">MSETAQNLNDRAGKVRPGEELDAARVADFLRRQGVELPGEPEIAQFAGGASNLTYLLRFADRDLILRRPPFGQRAGTAHDMVREARVMQALRPVYPYVPRIIAICEDEAVLGCPFYVMERLDGIILRRDLPAGMELAPEAATALCHAMLDRLVDLHQVDWQAAGLEQLGKGAGYVARQLAGWSQRFAAAQTDDVPGCEDVIQWLQQHAPAQDAATTLIHNDWRFDNLVLDPQQPERIIGVLDWEMATLGDPLMDLGNALAYWAQADDDPVFLSMRQQPTHLPGMLTRAEVVRAYGERMGLDVSNFAFYEVFGVFRLAVIVQQIWHRYRSGHTQNPKFAQFGQVAAFLLQRCRKLIRRTAA</sequence>
<dbReference type="InterPro" id="IPR041726">
    <property type="entry name" value="ACAD10_11_N"/>
</dbReference>
<evidence type="ECO:0000259" key="1">
    <source>
        <dbReference type="Pfam" id="PF01636"/>
    </source>
</evidence>
<protein>
    <submittedName>
        <fullName evidence="2">Predicted kinase, aminoglycoside phosphotransferase (APT) family</fullName>
    </submittedName>
</protein>
<dbReference type="GO" id="GO:0016301">
    <property type="term" value="F:kinase activity"/>
    <property type="evidence" value="ECO:0007669"/>
    <property type="project" value="UniProtKB-KW"/>
</dbReference>
<evidence type="ECO:0000313" key="2">
    <source>
        <dbReference type="EMBL" id="SEN90165.1"/>
    </source>
</evidence>
<evidence type="ECO:0000313" key="3">
    <source>
        <dbReference type="Proteomes" id="UP000199531"/>
    </source>
</evidence>
<dbReference type="InterPro" id="IPR052898">
    <property type="entry name" value="ACAD10-like"/>
</dbReference>
<dbReference type="CDD" id="cd05154">
    <property type="entry name" value="ACAD10_11_N-like"/>
    <property type="match status" value="1"/>
</dbReference>
<keyword evidence="2" id="KW-0808">Transferase</keyword>
<keyword evidence="2" id="KW-0418">Kinase</keyword>
<dbReference type="STRING" id="1121117.SAMN02745977_02296"/>
<organism evidence="2 3">
    <name type="scientific">Brachymonas denitrificans DSM 15123</name>
    <dbReference type="NCBI Taxonomy" id="1121117"/>
    <lineage>
        <taxon>Bacteria</taxon>
        <taxon>Pseudomonadati</taxon>
        <taxon>Pseudomonadota</taxon>
        <taxon>Betaproteobacteria</taxon>
        <taxon>Burkholderiales</taxon>
        <taxon>Comamonadaceae</taxon>
        <taxon>Brachymonas</taxon>
    </lineage>
</organism>